<gene>
    <name evidence="1" type="ORF">LOK49_LG04G03182</name>
</gene>
<comment type="caution">
    <text evidence="1">The sequence shown here is derived from an EMBL/GenBank/DDBJ whole genome shotgun (WGS) entry which is preliminary data.</text>
</comment>
<protein>
    <submittedName>
        <fullName evidence="1">Uncharacterized protein</fullName>
    </submittedName>
</protein>
<dbReference type="Proteomes" id="UP001060215">
    <property type="component" value="Chromosome 2"/>
</dbReference>
<reference evidence="1 2" key="1">
    <citation type="journal article" date="2022" name="Plant J.">
        <title>Chromosome-level genome of Camellia lanceoleosa provides a valuable resource for understanding genome evolution and self-incompatibility.</title>
        <authorList>
            <person name="Gong W."/>
            <person name="Xiao S."/>
            <person name="Wang L."/>
            <person name="Liao Z."/>
            <person name="Chang Y."/>
            <person name="Mo W."/>
            <person name="Hu G."/>
            <person name="Li W."/>
            <person name="Zhao G."/>
            <person name="Zhu H."/>
            <person name="Hu X."/>
            <person name="Ji K."/>
            <person name="Xiang X."/>
            <person name="Song Q."/>
            <person name="Yuan D."/>
            <person name="Jin S."/>
            <person name="Zhang L."/>
        </authorList>
    </citation>
    <scope>NUCLEOTIDE SEQUENCE [LARGE SCALE GENOMIC DNA]</scope>
    <source>
        <strain evidence="1">SQ_2022a</strain>
    </source>
</reference>
<evidence type="ECO:0000313" key="2">
    <source>
        <dbReference type="Proteomes" id="UP001060215"/>
    </source>
</evidence>
<proteinExistence type="predicted"/>
<dbReference type="EMBL" id="CM045759">
    <property type="protein sequence ID" value="KAI8017488.1"/>
    <property type="molecule type" value="Genomic_DNA"/>
</dbReference>
<evidence type="ECO:0000313" key="1">
    <source>
        <dbReference type="EMBL" id="KAI8017488.1"/>
    </source>
</evidence>
<accession>A0ACC0HXS9</accession>
<name>A0ACC0HXS9_9ERIC</name>
<organism evidence="1 2">
    <name type="scientific">Camellia lanceoleosa</name>
    <dbReference type="NCBI Taxonomy" id="1840588"/>
    <lineage>
        <taxon>Eukaryota</taxon>
        <taxon>Viridiplantae</taxon>
        <taxon>Streptophyta</taxon>
        <taxon>Embryophyta</taxon>
        <taxon>Tracheophyta</taxon>
        <taxon>Spermatophyta</taxon>
        <taxon>Magnoliopsida</taxon>
        <taxon>eudicotyledons</taxon>
        <taxon>Gunneridae</taxon>
        <taxon>Pentapetalae</taxon>
        <taxon>asterids</taxon>
        <taxon>Ericales</taxon>
        <taxon>Theaceae</taxon>
        <taxon>Camellia</taxon>
    </lineage>
</organism>
<sequence length="344" mass="39047">MLTEGCSVVDGVNSFVRNIKGKVRKNLKLSGYEYPELRRRGRMMSNEVSLSKRGGVGYSVNVMQHEGVVDAENVGDAKKIFSGFGITNRNTVWKMMSEREKDVIRTAYERYGDRAVMWVGRDDGNAVYFSDVRSLVRQLGVRGNVIDAFAELLSDDQKRLNAGKDFPENSYFFSSLCWDVLKGDNVEAKLNYVKSNLHAAMGARYMHFPLCHLGHWTLLVYDTEDGSWKHYNSMRSRSGTGGVHYAEAVKLVGSVVGTQDFDMMVESVAEYPQQRVETMDCAIIVCTVMRQYVNHLKRGSFVGRRKLRRLVCGHGQENYRRSCTWCDEQHGTNGGLMEVQVLLR</sequence>
<keyword evidence="2" id="KW-1185">Reference proteome</keyword>